<protein>
    <submittedName>
        <fullName evidence="2">Uncharacterized protein</fullName>
    </submittedName>
</protein>
<evidence type="ECO:0000313" key="3">
    <source>
        <dbReference type="Proteomes" id="UP001229244"/>
    </source>
</evidence>
<dbReference type="RefSeq" id="WP_306885482.1">
    <property type="nucleotide sequence ID" value="NZ_JAUSUL010000002.1"/>
</dbReference>
<comment type="caution">
    <text evidence="2">The sequence shown here is derived from an EMBL/GenBank/DDBJ whole genome shotgun (WGS) entry which is preliminary data.</text>
</comment>
<dbReference type="EMBL" id="JAUSUL010000002">
    <property type="protein sequence ID" value="MDQ0315659.1"/>
    <property type="molecule type" value="Genomic_DNA"/>
</dbReference>
<proteinExistence type="predicted"/>
<feature type="chain" id="PRO_5042229021" evidence="1">
    <location>
        <begin position="26"/>
        <end position="408"/>
    </location>
</feature>
<feature type="signal peptide" evidence="1">
    <location>
        <begin position="1"/>
        <end position="25"/>
    </location>
</feature>
<evidence type="ECO:0000256" key="1">
    <source>
        <dbReference type="SAM" id="SignalP"/>
    </source>
</evidence>
<keyword evidence="1" id="KW-0732">Signal</keyword>
<accession>A0AAE4AU77</accession>
<name>A0AAE4AU77_9HYPH</name>
<reference evidence="2" key="1">
    <citation type="submission" date="2023-07" db="EMBL/GenBank/DDBJ databases">
        <title>Genomic Encyclopedia of Type Strains, Phase IV (KMG-IV): sequencing the most valuable type-strain genomes for metagenomic binning, comparative biology and taxonomic classification.</title>
        <authorList>
            <person name="Goeker M."/>
        </authorList>
    </citation>
    <scope>NUCLEOTIDE SEQUENCE</scope>
    <source>
        <strain evidence="2">DSM 21202</strain>
    </source>
</reference>
<dbReference type="Proteomes" id="UP001229244">
    <property type="component" value="Unassembled WGS sequence"/>
</dbReference>
<evidence type="ECO:0000313" key="2">
    <source>
        <dbReference type="EMBL" id="MDQ0315659.1"/>
    </source>
</evidence>
<dbReference type="AlphaFoldDB" id="A0AAE4AU77"/>
<gene>
    <name evidence="2" type="ORF">J2S73_002116</name>
</gene>
<sequence length="408" mass="43298">MFVATRVSGIAALTALLAFTQPSLAFEKSGNDVADAFLRSVEAEDTGDVTYGNVSEDGDTLTISDLKIEYENEDGAGTATVKTIEIVNGSLDGDDVLSADEINLDGIELTERDSQMTVSVASGNIVKPTFPTSDSGDDAGKPVSEVADYDKAEFDGLVFTDEDGAPLPIDKIMLEVTDRIDGKPRGGTMAVERAVLKTDSLEEGDTKERLTALGYDQVVINIDAAGKWDSEAGEATLDTFTIDAEDMGTLTLDGKFSGVTPEVIEKLQSDQMEFSQLMQVLQGVSIVDVSLTFRDMSITDRALENTAEEQGTDKDELISQMVAQAQAALQTIDNKPFEDQVMSALKTFLNDPQSLQVAIRPGQPVPLPQVVGTAMMAPQTLPTVLSVDVTANDAPASDDASGSTGSDQ</sequence>
<organism evidence="2 3">
    <name type="scientific">Amorphus orientalis</name>
    <dbReference type="NCBI Taxonomy" id="649198"/>
    <lineage>
        <taxon>Bacteria</taxon>
        <taxon>Pseudomonadati</taxon>
        <taxon>Pseudomonadota</taxon>
        <taxon>Alphaproteobacteria</taxon>
        <taxon>Hyphomicrobiales</taxon>
        <taxon>Amorphaceae</taxon>
        <taxon>Amorphus</taxon>
    </lineage>
</organism>
<keyword evidence="3" id="KW-1185">Reference proteome</keyword>